<reference evidence="2 3" key="1">
    <citation type="journal article" date="2012" name="PLoS Pathog.">
        <title>Diverse lifestyles and strategies of plant pathogenesis encoded in the genomes of eighteen Dothideomycetes fungi.</title>
        <authorList>
            <person name="Ohm R.A."/>
            <person name="Feau N."/>
            <person name="Henrissat B."/>
            <person name="Schoch C.L."/>
            <person name="Horwitz B.A."/>
            <person name="Barry K.W."/>
            <person name="Condon B.J."/>
            <person name="Copeland A.C."/>
            <person name="Dhillon B."/>
            <person name="Glaser F."/>
            <person name="Hesse C.N."/>
            <person name="Kosti I."/>
            <person name="LaButti K."/>
            <person name="Lindquist E.A."/>
            <person name="Lucas S."/>
            <person name="Salamov A.A."/>
            <person name="Bradshaw R.E."/>
            <person name="Ciuffetti L."/>
            <person name="Hamelin R.C."/>
            <person name="Kema G.H.J."/>
            <person name="Lawrence C."/>
            <person name="Scott J.A."/>
            <person name="Spatafora J.W."/>
            <person name="Turgeon B.G."/>
            <person name="de Wit P.J.G.M."/>
            <person name="Zhong S."/>
            <person name="Goodwin S.B."/>
            <person name="Grigoriev I.V."/>
        </authorList>
    </citation>
    <scope>NUCLEOTIDE SEQUENCE [LARGE SCALE GENOMIC DNA]</scope>
    <source>
        <strain evidence="3">28A</strain>
    </source>
</reference>
<evidence type="ECO:0000256" key="1">
    <source>
        <dbReference type="SAM" id="MobiDB-lite"/>
    </source>
</evidence>
<feature type="compositionally biased region" description="Basic residues" evidence="1">
    <location>
        <begin position="411"/>
        <end position="422"/>
    </location>
</feature>
<dbReference type="EMBL" id="KB908592">
    <property type="protein sequence ID" value="EOA87317.1"/>
    <property type="molecule type" value="Genomic_DNA"/>
</dbReference>
<feature type="compositionally biased region" description="Polar residues" evidence="1">
    <location>
        <begin position="251"/>
        <end position="266"/>
    </location>
</feature>
<dbReference type="RefSeq" id="XP_008025757.1">
    <property type="nucleotide sequence ID" value="XM_008027566.1"/>
</dbReference>
<feature type="compositionally biased region" description="Low complexity" evidence="1">
    <location>
        <begin position="227"/>
        <end position="245"/>
    </location>
</feature>
<dbReference type="AlphaFoldDB" id="R0KGY3"/>
<dbReference type="GeneID" id="19401103"/>
<feature type="compositionally biased region" description="Acidic residues" evidence="1">
    <location>
        <begin position="394"/>
        <end position="405"/>
    </location>
</feature>
<dbReference type="HOGENOM" id="CLU_032073_0_0_1"/>
<dbReference type="eggNOG" id="ENOG502SK9A">
    <property type="taxonomic scope" value="Eukaryota"/>
</dbReference>
<name>R0KGY3_EXST2</name>
<reference evidence="2 3" key="2">
    <citation type="journal article" date="2013" name="PLoS Genet.">
        <title>Comparative genome structure, secondary metabolite, and effector coding capacity across Cochliobolus pathogens.</title>
        <authorList>
            <person name="Condon B.J."/>
            <person name="Leng Y."/>
            <person name="Wu D."/>
            <person name="Bushley K.E."/>
            <person name="Ohm R.A."/>
            <person name="Otillar R."/>
            <person name="Martin J."/>
            <person name="Schackwitz W."/>
            <person name="Grimwood J."/>
            <person name="MohdZainudin N."/>
            <person name="Xue C."/>
            <person name="Wang R."/>
            <person name="Manning V.A."/>
            <person name="Dhillon B."/>
            <person name="Tu Z.J."/>
            <person name="Steffenson B.J."/>
            <person name="Salamov A."/>
            <person name="Sun H."/>
            <person name="Lowry S."/>
            <person name="LaButti K."/>
            <person name="Han J."/>
            <person name="Copeland A."/>
            <person name="Lindquist E."/>
            <person name="Barry K."/>
            <person name="Schmutz J."/>
            <person name="Baker S.E."/>
            <person name="Ciuffetti L.M."/>
            <person name="Grigoriev I.V."/>
            <person name="Zhong S."/>
            <person name="Turgeon B.G."/>
        </authorList>
    </citation>
    <scope>NUCLEOTIDE SEQUENCE [LARGE SCALE GENOMIC DNA]</scope>
    <source>
        <strain evidence="3">28A</strain>
    </source>
</reference>
<feature type="compositionally biased region" description="Basic and acidic residues" evidence="1">
    <location>
        <begin position="491"/>
        <end position="508"/>
    </location>
</feature>
<organism evidence="2 3">
    <name type="scientific">Exserohilum turcicum (strain 28A)</name>
    <name type="common">Northern leaf blight fungus</name>
    <name type="synonym">Setosphaeria turcica</name>
    <dbReference type="NCBI Taxonomy" id="671987"/>
    <lineage>
        <taxon>Eukaryota</taxon>
        <taxon>Fungi</taxon>
        <taxon>Dikarya</taxon>
        <taxon>Ascomycota</taxon>
        <taxon>Pezizomycotina</taxon>
        <taxon>Dothideomycetes</taxon>
        <taxon>Pleosporomycetidae</taxon>
        <taxon>Pleosporales</taxon>
        <taxon>Pleosporineae</taxon>
        <taxon>Pleosporaceae</taxon>
        <taxon>Exserohilum</taxon>
    </lineage>
</organism>
<accession>R0KGY3</accession>
<proteinExistence type="predicted"/>
<sequence length="675" mass="75423">MSVPESDVLKPLDPSNTNSDEWEIFVLKDARIVYENSGRPASLLAAYADTPLKVNGRLETPGRSQLNYLLKKPYKPTDIEIRNVTRFSYGEMTDGAYVLWAQGKAGWFEIQPSPQYKPIYDEMIQAVEILYFVTDIYGEARKKGGGPSAELIFQEYAEDERFACNDTALAEQIFDHHHMFLMMCFLNRAQGLSWSTTPLYQRFRRKFPSDFDDCKARIEGRYSQIQSERTSSRSKSTSTPAPATRQALTPARSQSARGKTAGSNTAEAPKKDDNWWEAAALFEFMQKAVNQRVVRAGRNQITLDRVAQLIVKRYEIEQVETAKNVLLVHAQNLCYMMDHPRRKAIEFFAAEPIYEELAAGHTLSAVEQRRAEDVELKPRKDHATLRNEQSDSSDTSDEEEEDESEDTIRTPVRRPPGRRKQGRLSVLRPKSGKFSGKSKGIKLKPGGQRGGKGKAPVPATDSSAGSQSENEAKTNPESDTNTTPTQALSPSREKRKLDDTDTEHEAHVSRRKRTASTPLAPSSPPTTNESDSAEADAEPTAVPLLPLRQRPSSSAAGNSKPTVAPHIVSTPLPTYEANGARDSWICSFDGCTQRIYGCSKELGRQLITEHLEDHSRGRDKVVGILWREQNKLHLPVNNLIKKIREMSEAGAQLFPRAPPASLENGGQVRPIERSV</sequence>
<feature type="compositionally biased region" description="Polar residues" evidence="1">
    <location>
        <begin position="460"/>
        <end position="469"/>
    </location>
</feature>
<gene>
    <name evidence="2" type="ORF">SETTUDRAFT_171501</name>
</gene>
<evidence type="ECO:0000313" key="3">
    <source>
        <dbReference type="Proteomes" id="UP000016935"/>
    </source>
</evidence>
<feature type="compositionally biased region" description="Basic and acidic residues" evidence="1">
    <location>
        <begin position="374"/>
        <end position="389"/>
    </location>
</feature>
<protein>
    <recommendedName>
        <fullName evidence="4">DNA (cytosine-5)-methyltransferase 1 replication foci domain-containing protein</fullName>
    </recommendedName>
</protein>
<evidence type="ECO:0000313" key="2">
    <source>
        <dbReference type="EMBL" id="EOA87317.1"/>
    </source>
</evidence>
<keyword evidence="3" id="KW-1185">Reference proteome</keyword>
<feature type="region of interest" description="Disordered" evidence="1">
    <location>
        <begin position="655"/>
        <end position="675"/>
    </location>
</feature>
<feature type="compositionally biased region" description="Polar residues" evidence="1">
    <location>
        <begin position="477"/>
        <end position="489"/>
    </location>
</feature>
<dbReference type="OrthoDB" id="5382953at2759"/>
<feature type="region of interest" description="Disordered" evidence="1">
    <location>
        <begin position="224"/>
        <end position="270"/>
    </location>
</feature>
<feature type="region of interest" description="Disordered" evidence="1">
    <location>
        <begin position="374"/>
        <end position="538"/>
    </location>
</feature>
<dbReference type="Proteomes" id="UP000016935">
    <property type="component" value="Unassembled WGS sequence"/>
</dbReference>
<dbReference type="STRING" id="671987.R0KGY3"/>
<evidence type="ECO:0008006" key="4">
    <source>
        <dbReference type="Google" id="ProtNLM"/>
    </source>
</evidence>